<comment type="caution">
    <text evidence="1">The sequence shown here is derived from an EMBL/GenBank/DDBJ whole genome shotgun (WGS) entry which is preliminary data.</text>
</comment>
<gene>
    <name evidence="1" type="ORF">BpHYR1_050138</name>
</gene>
<name>A0A3M7STV8_BRAPC</name>
<sequence>MISDHQPTITIFKNLQPIKRCYTIKRISWEMFREDICKRQPAHYLENIDDIEKEASNLTNDLISSLEYATKSKSFTTKAPKPTEIPKILLDLIKLKRKLKRSLNNNYTEYRKKLYNLICRQVKNRIKLFRENKFNLEFQELQNFNQSESKHWKLINRLDESNDEQTNKEDIKLKNNQNIITNDEEEIVEIFGNHLRKIFTPDYGLTQLNSINLDQIN</sequence>
<feature type="non-terminal residue" evidence="1">
    <location>
        <position position="217"/>
    </location>
</feature>
<dbReference type="OrthoDB" id="415068at2759"/>
<keyword evidence="2" id="KW-1185">Reference proteome</keyword>
<dbReference type="AlphaFoldDB" id="A0A3M7STV8"/>
<accession>A0A3M7STV8</accession>
<evidence type="ECO:0008006" key="3">
    <source>
        <dbReference type="Google" id="ProtNLM"/>
    </source>
</evidence>
<dbReference type="Proteomes" id="UP000276133">
    <property type="component" value="Unassembled WGS sequence"/>
</dbReference>
<evidence type="ECO:0000313" key="2">
    <source>
        <dbReference type="Proteomes" id="UP000276133"/>
    </source>
</evidence>
<evidence type="ECO:0000313" key="1">
    <source>
        <dbReference type="EMBL" id="RNA39291.1"/>
    </source>
</evidence>
<dbReference type="EMBL" id="REGN01000766">
    <property type="protein sequence ID" value="RNA39291.1"/>
    <property type="molecule type" value="Genomic_DNA"/>
</dbReference>
<proteinExistence type="predicted"/>
<organism evidence="1 2">
    <name type="scientific">Brachionus plicatilis</name>
    <name type="common">Marine rotifer</name>
    <name type="synonym">Brachionus muelleri</name>
    <dbReference type="NCBI Taxonomy" id="10195"/>
    <lineage>
        <taxon>Eukaryota</taxon>
        <taxon>Metazoa</taxon>
        <taxon>Spiralia</taxon>
        <taxon>Gnathifera</taxon>
        <taxon>Rotifera</taxon>
        <taxon>Eurotatoria</taxon>
        <taxon>Monogononta</taxon>
        <taxon>Pseudotrocha</taxon>
        <taxon>Ploima</taxon>
        <taxon>Brachionidae</taxon>
        <taxon>Brachionus</taxon>
    </lineage>
</organism>
<protein>
    <recommendedName>
        <fullName evidence="3">RNA-directed DNA polymerase from mobile element jockey-like</fullName>
    </recommendedName>
</protein>
<reference evidence="1 2" key="1">
    <citation type="journal article" date="2018" name="Sci. Rep.">
        <title>Genomic signatures of local adaptation to the degree of environmental predictability in rotifers.</title>
        <authorList>
            <person name="Franch-Gras L."/>
            <person name="Hahn C."/>
            <person name="Garcia-Roger E.M."/>
            <person name="Carmona M.J."/>
            <person name="Serra M."/>
            <person name="Gomez A."/>
        </authorList>
    </citation>
    <scope>NUCLEOTIDE SEQUENCE [LARGE SCALE GENOMIC DNA]</scope>
    <source>
        <strain evidence="1">HYR1</strain>
    </source>
</reference>